<comment type="caution">
    <text evidence="2">The sequence shown here is derived from an EMBL/GenBank/DDBJ whole genome shotgun (WGS) entry which is preliminary data.</text>
</comment>
<evidence type="ECO:0000313" key="3">
    <source>
        <dbReference type="Proteomes" id="UP001590951"/>
    </source>
</evidence>
<reference evidence="2 3" key="1">
    <citation type="submission" date="2024-09" db="EMBL/GenBank/DDBJ databases">
        <title>Rethinking Asexuality: The Enigmatic Case of Functional Sexual Genes in Lepraria (Stereocaulaceae).</title>
        <authorList>
            <person name="Doellman M."/>
            <person name="Sun Y."/>
            <person name="Barcenas-Pena A."/>
            <person name="Lumbsch H.T."/>
            <person name="Grewe F."/>
        </authorList>
    </citation>
    <scope>NUCLEOTIDE SEQUENCE [LARGE SCALE GENOMIC DNA]</scope>
    <source>
        <strain evidence="2 3">Grewe 0041</strain>
    </source>
</reference>
<proteinExistence type="predicted"/>
<feature type="region of interest" description="Disordered" evidence="1">
    <location>
        <begin position="1"/>
        <end position="75"/>
    </location>
</feature>
<protein>
    <submittedName>
        <fullName evidence="2">Uncharacterized protein</fullName>
    </submittedName>
</protein>
<gene>
    <name evidence="2" type="ORF">ABVK25_008434</name>
</gene>
<dbReference type="EMBL" id="JBHFEH010000036">
    <property type="protein sequence ID" value="KAL2051382.1"/>
    <property type="molecule type" value="Genomic_DNA"/>
</dbReference>
<name>A0ABR4B0F6_9LECA</name>
<sequence>MSGTNPFRRKNTGEQSFNSPAAPVNNAFSERSEARIPPTDTDIPRATKTKTGKTVRIISPRSATSEDEHGMPGACSLRPVSSFRLRLIQRPSVSRKTNHRLILSAQSPMEGQVRRMRICGRIR</sequence>
<keyword evidence="3" id="KW-1185">Reference proteome</keyword>
<organism evidence="2 3">
    <name type="scientific">Lepraria finkii</name>
    <dbReference type="NCBI Taxonomy" id="1340010"/>
    <lineage>
        <taxon>Eukaryota</taxon>
        <taxon>Fungi</taxon>
        <taxon>Dikarya</taxon>
        <taxon>Ascomycota</taxon>
        <taxon>Pezizomycotina</taxon>
        <taxon>Lecanoromycetes</taxon>
        <taxon>OSLEUM clade</taxon>
        <taxon>Lecanoromycetidae</taxon>
        <taxon>Lecanorales</taxon>
        <taxon>Lecanorineae</taxon>
        <taxon>Stereocaulaceae</taxon>
        <taxon>Lepraria</taxon>
    </lineage>
</organism>
<dbReference type="Proteomes" id="UP001590951">
    <property type="component" value="Unassembled WGS sequence"/>
</dbReference>
<evidence type="ECO:0000256" key="1">
    <source>
        <dbReference type="SAM" id="MobiDB-lite"/>
    </source>
</evidence>
<evidence type="ECO:0000313" key="2">
    <source>
        <dbReference type="EMBL" id="KAL2051382.1"/>
    </source>
</evidence>
<accession>A0ABR4B0F6</accession>